<protein>
    <submittedName>
        <fullName evidence="2">Putative NBD/HSP70 family sugar kinase</fullName>
    </submittedName>
</protein>
<dbReference type="RefSeq" id="WP_170225830.1">
    <property type="nucleotide sequence ID" value="NZ_VFPH01000002.1"/>
</dbReference>
<name>A0A543FVV6_9PSEU</name>
<dbReference type="PANTHER" id="PTHR18964">
    <property type="entry name" value="ROK (REPRESSOR, ORF, KINASE) FAMILY"/>
    <property type="match status" value="1"/>
</dbReference>
<dbReference type="InterPro" id="IPR043129">
    <property type="entry name" value="ATPase_NBD"/>
</dbReference>
<sequence>MIPSTAAELRRAGLVRALRAVHAAGGQHTRARLARELSCTRATAAALVADLAELGLVAEGAAAPSGRRGRPTTALTPAPGGPVVVVLEIAVDAVRDAAVGLGGRLGEIRAAPLASHEPDRVLGLARAALHERLRAAGRRCAGVAISMYGIVEQPTGVVASAPNLGWDDVDVLPHLGVPAGLPVLVDNVAHLSALADARRGRGRGLGCVLYLHAAVGLGGALVLDGSPLRGRRGFAGEYGHLPLGEHGLPCRCGARGCWETEVDQLALARAAGRETPPHAAAATATALLAGAATDPQARRAVHDVARGLGRGIGALVNAHDPDLVVLAGHAAAVHAAAPDVVHDAAGHAALRVHRGALPPIVPTAFGEDGGLVGAAESLFDRLLEDPIALAASTEARS</sequence>
<dbReference type="SUPFAM" id="SSF53067">
    <property type="entry name" value="Actin-like ATPase domain"/>
    <property type="match status" value="1"/>
</dbReference>
<keyword evidence="3" id="KW-1185">Reference proteome</keyword>
<proteinExistence type="inferred from homology"/>
<dbReference type="Gene3D" id="1.10.10.10">
    <property type="entry name" value="Winged helix-like DNA-binding domain superfamily/Winged helix DNA-binding domain"/>
    <property type="match status" value="1"/>
</dbReference>
<dbReference type="InterPro" id="IPR036388">
    <property type="entry name" value="WH-like_DNA-bd_sf"/>
</dbReference>
<dbReference type="SUPFAM" id="SSF46785">
    <property type="entry name" value="Winged helix' DNA-binding domain"/>
    <property type="match status" value="1"/>
</dbReference>
<dbReference type="GO" id="GO:0016301">
    <property type="term" value="F:kinase activity"/>
    <property type="evidence" value="ECO:0007669"/>
    <property type="project" value="UniProtKB-KW"/>
</dbReference>
<dbReference type="Pfam" id="PF00480">
    <property type="entry name" value="ROK"/>
    <property type="match status" value="1"/>
</dbReference>
<dbReference type="InterPro" id="IPR036390">
    <property type="entry name" value="WH_DNA-bd_sf"/>
</dbReference>
<dbReference type="Gene3D" id="3.30.420.40">
    <property type="match status" value="2"/>
</dbReference>
<gene>
    <name evidence="2" type="ORF">FB388_5200</name>
</gene>
<dbReference type="AlphaFoldDB" id="A0A543FVV6"/>
<accession>A0A543FVV6</accession>
<dbReference type="EMBL" id="VFPH01000002">
    <property type="protein sequence ID" value="TQM37978.1"/>
    <property type="molecule type" value="Genomic_DNA"/>
</dbReference>
<evidence type="ECO:0000313" key="3">
    <source>
        <dbReference type="Proteomes" id="UP000319818"/>
    </source>
</evidence>
<reference evidence="2 3" key="1">
    <citation type="submission" date="2019-06" db="EMBL/GenBank/DDBJ databases">
        <title>Sequencing the genomes of 1000 actinobacteria strains.</title>
        <authorList>
            <person name="Klenk H.-P."/>
        </authorList>
    </citation>
    <scope>NUCLEOTIDE SEQUENCE [LARGE SCALE GENOMIC DNA]</scope>
    <source>
        <strain evidence="2 3">DSM 45511</strain>
    </source>
</reference>
<keyword evidence="2" id="KW-0418">Kinase</keyword>
<keyword evidence="2" id="KW-0808">Transferase</keyword>
<comment type="caution">
    <text evidence="2">The sequence shown here is derived from an EMBL/GenBank/DDBJ whole genome shotgun (WGS) entry which is preliminary data.</text>
</comment>
<dbReference type="Proteomes" id="UP000319818">
    <property type="component" value="Unassembled WGS sequence"/>
</dbReference>
<organism evidence="2 3">
    <name type="scientific">Pseudonocardia cypriaca</name>
    <dbReference type="NCBI Taxonomy" id="882449"/>
    <lineage>
        <taxon>Bacteria</taxon>
        <taxon>Bacillati</taxon>
        <taxon>Actinomycetota</taxon>
        <taxon>Actinomycetes</taxon>
        <taxon>Pseudonocardiales</taxon>
        <taxon>Pseudonocardiaceae</taxon>
        <taxon>Pseudonocardia</taxon>
    </lineage>
</organism>
<dbReference type="InterPro" id="IPR000600">
    <property type="entry name" value="ROK"/>
</dbReference>
<dbReference type="PANTHER" id="PTHR18964:SF149">
    <property type="entry name" value="BIFUNCTIONAL UDP-N-ACETYLGLUCOSAMINE 2-EPIMERASE_N-ACETYLMANNOSAMINE KINASE"/>
    <property type="match status" value="1"/>
</dbReference>
<evidence type="ECO:0000313" key="2">
    <source>
        <dbReference type="EMBL" id="TQM37978.1"/>
    </source>
</evidence>
<evidence type="ECO:0000256" key="1">
    <source>
        <dbReference type="ARBA" id="ARBA00006479"/>
    </source>
</evidence>
<comment type="similarity">
    <text evidence="1">Belongs to the ROK (NagC/XylR) family.</text>
</comment>